<comment type="caution">
    <text evidence="2">The sequence shown here is derived from an EMBL/GenBank/DDBJ whole genome shotgun (WGS) entry which is preliminary data.</text>
</comment>
<keyword evidence="1" id="KW-0472">Membrane</keyword>
<sequence>MKILPSKKFTVWFLLISFLIVVFFSLPSMLHQPGNPLIDNCLFLGDIGRSFCPPGLTSLIHHLSSYQSFLAIPLTYSLTFWLIAWLPIWLGVTGFLRLPTARATVHLPLLPLSRPKQAKLRHWLALFENSPSLI</sequence>
<protein>
    <submittedName>
        <fullName evidence="2">Uncharacterized protein</fullName>
    </submittedName>
</protein>
<keyword evidence="1" id="KW-0812">Transmembrane</keyword>
<dbReference type="Proteomes" id="UP000230431">
    <property type="component" value="Unassembled WGS sequence"/>
</dbReference>
<name>A0A2H0RHC2_9BACT</name>
<organism evidence="2 3">
    <name type="scientific">Candidatus Vogelbacteria bacterium CG10_big_fil_rev_8_21_14_0_10_49_38</name>
    <dbReference type="NCBI Taxonomy" id="1975043"/>
    <lineage>
        <taxon>Bacteria</taxon>
        <taxon>Candidatus Vogeliibacteriota</taxon>
    </lineage>
</organism>
<dbReference type="EMBL" id="PCYK01000017">
    <property type="protein sequence ID" value="PIR45962.1"/>
    <property type="molecule type" value="Genomic_DNA"/>
</dbReference>
<reference evidence="2 3" key="1">
    <citation type="submission" date="2017-09" db="EMBL/GenBank/DDBJ databases">
        <title>Depth-based differentiation of microbial function through sediment-hosted aquifers and enrichment of novel symbionts in the deep terrestrial subsurface.</title>
        <authorList>
            <person name="Probst A.J."/>
            <person name="Ladd B."/>
            <person name="Jarett J.K."/>
            <person name="Geller-Mcgrath D.E."/>
            <person name="Sieber C.M."/>
            <person name="Emerson J.B."/>
            <person name="Anantharaman K."/>
            <person name="Thomas B.C."/>
            <person name="Malmstrom R."/>
            <person name="Stieglmeier M."/>
            <person name="Klingl A."/>
            <person name="Woyke T."/>
            <person name="Ryan C.M."/>
            <person name="Banfield J.F."/>
        </authorList>
    </citation>
    <scope>NUCLEOTIDE SEQUENCE [LARGE SCALE GENOMIC DNA]</scope>
    <source>
        <strain evidence="2">CG10_big_fil_rev_8_21_14_0_10_49_38</strain>
    </source>
</reference>
<gene>
    <name evidence="2" type="ORF">COV08_02260</name>
</gene>
<accession>A0A2H0RHC2</accession>
<proteinExistence type="predicted"/>
<evidence type="ECO:0000313" key="3">
    <source>
        <dbReference type="Proteomes" id="UP000230431"/>
    </source>
</evidence>
<keyword evidence="1" id="KW-1133">Transmembrane helix</keyword>
<evidence type="ECO:0000256" key="1">
    <source>
        <dbReference type="SAM" id="Phobius"/>
    </source>
</evidence>
<dbReference type="AlphaFoldDB" id="A0A2H0RHC2"/>
<evidence type="ECO:0000313" key="2">
    <source>
        <dbReference type="EMBL" id="PIR45962.1"/>
    </source>
</evidence>
<feature type="transmembrane region" description="Helical" evidence="1">
    <location>
        <begin position="69"/>
        <end position="92"/>
    </location>
</feature>
<feature type="transmembrane region" description="Helical" evidence="1">
    <location>
        <begin position="12"/>
        <end position="30"/>
    </location>
</feature>